<organism evidence="1">
    <name type="scientific">uncultured Caudovirales phage</name>
    <dbReference type="NCBI Taxonomy" id="2100421"/>
    <lineage>
        <taxon>Viruses</taxon>
        <taxon>Duplodnaviria</taxon>
        <taxon>Heunggongvirae</taxon>
        <taxon>Uroviricota</taxon>
        <taxon>Caudoviricetes</taxon>
        <taxon>Peduoviridae</taxon>
        <taxon>Maltschvirus</taxon>
        <taxon>Maltschvirus maltsch</taxon>
    </lineage>
</organism>
<gene>
    <name evidence="2" type="ORF">UFOVP1210_4</name>
    <name evidence="1" type="ORF">UFOVP481_1</name>
</gene>
<protein>
    <submittedName>
        <fullName evidence="1">Uncharacterized protein</fullName>
    </submittedName>
</protein>
<reference evidence="1" key="1">
    <citation type="submission" date="2020-04" db="EMBL/GenBank/DDBJ databases">
        <authorList>
            <person name="Chiriac C."/>
            <person name="Salcher M."/>
            <person name="Ghai R."/>
            <person name="Kavagutti S V."/>
        </authorList>
    </citation>
    <scope>NUCLEOTIDE SEQUENCE</scope>
</reference>
<dbReference type="EMBL" id="LR797163">
    <property type="protein sequence ID" value="CAB4190898.1"/>
    <property type="molecule type" value="Genomic_DNA"/>
</dbReference>
<proteinExistence type="predicted"/>
<accession>A0A6J5MJR7</accession>
<name>A0A6J5MJR7_9CAUD</name>
<dbReference type="EMBL" id="LR796446">
    <property type="protein sequence ID" value="CAB4145296.1"/>
    <property type="molecule type" value="Genomic_DNA"/>
</dbReference>
<evidence type="ECO:0000313" key="1">
    <source>
        <dbReference type="EMBL" id="CAB4145296.1"/>
    </source>
</evidence>
<sequence length="109" mass="12372">MKINIKLNHQKNGELNIVTLPADLMKWERITKSKMTDLYEVRRVDGEDQIKVNLGFEDLMAMAWSVLNRTGQTSEKFEAWVNDLESIELVGIDEPNPTQAAASDEPSPL</sequence>
<evidence type="ECO:0000313" key="2">
    <source>
        <dbReference type="EMBL" id="CAB4190898.1"/>
    </source>
</evidence>